<dbReference type="PANTHER" id="PTHR46268:SF6">
    <property type="entry name" value="UNIVERSAL STRESS PROTEIN UP12"/>
    <property type="match status" value="1"/>
</dbReference>
<dbReference type="Pfam" id="PF00582">
    <property type="entry name" value="Usp"/>
    <property type="match status" value="2"/>
</dbReference>
<dbReference type="EMBL" id="JAUKVY010000018">
    <property type="protein sequence ID" value="MDO1535257.1"/>
    <property type="molecule type" value="Genomic_DNA"/>
</dbReference>
<accession>A0ABT8S8N3</accession>
<dbReference type="InterPro" id="IPR006015">
    <property type="entry name" value="Universal_stress_UspA"/>
</dbReference>
<feature type="domain" description="UspA" evidence="2">
    <location>
        <begin position="5"/>
        <end position="126"/>
    </location>
</feature>
<reference evidence="3" key="1">
    <citation type="submission" date="2023-06" db="EMBL/GenBank/DDBJ databases">
        <authorList>
            <person name="Jiang Y."/>
            <person name="Liu Q."/>
        </authorList>
    </citation>
    <scope>NUCLEOTIDE SEQUENCE</scope>
    <source>
        <strain evidence="3">CGMCC 1.12090</strain>
    </source>
</reference>
<evidence type="ECO:0000256" key="1">
    <source>
        <dbReference type="ARBA" id="ARBA00008791"/>
    </source>
</evidence>
<evidence type="ECO:0000259" key="2">
    <source>
        <dbReference type="Pfam" id="PF00582"/>
    </source>
</evidence>
<comment type="caution">
    <text evidence="3">The sequence shown here is derived from an EMBL/GenBank/DDBJ whole genome shotgun (WGS) entry which is preliminary data.</text>
</comment>
<sequence>MTPHSVLAVTDFSPLGNNALARAALLSAEHGATLKLVYLAYPGEAPPEDASTRLAHHALQLSQRHGVPVRAVSRLAFTVRDLLPQVGSADLVVWGTAAVRSLRTFFTGQPVEELLRTTKRPVLVVRRAATHDYRSLIVAVDFTQASRGLVELGFALSPSAQVELFHAISSANEGKLRYAEVSNRAIKAYRSECRRYAQDRMLRLTDSYDSRRNRVLSAVGHGDAARQTIVQQQNSGAELIVVGRRPSSRLSDLFFESTANRIVSYSDTDVLVVPHDYEPAPSACAVKRISTAGSEVRRVRAGAPNPPRLPNPAAVFGGP</sequence>
<protein>
    <submittedName>
        <fullName evidence="3">Universal stress protein</fullName>
    </submittedName>
</protein>
<gene>
    <name evidence="3" type="ORF">Q2T77_23465</name>
</gene>
<dbReference type="RefSeq" id="WP_301812953.1">
    <property type="nucleotide sequence ID" value="NZ_JAUJZH010000018.1"/>
</dbReference>
<feature type="domain" description="UspA" evidence="2">
    <location>
        <begin position="133"/>
        <end position="274"/>
    </location>
</feature>
<dbReference type="Proteomes" id="UP001169027">
    <property type="component" value="Unassembled WGS sequence"/>
</dbReference>
<dbReference type="InterPro" id="IPR006016">
    <property type="entry name" value="UspA"/>
</dbReference>
<proteinExistence type="inferred from homology"/>
<name>A0ABT8S8N3_9BURK</name>
<organism evidence="3 4">
    <name type="scientific">Variovorax ginsengisoli</name>
    <dbReference type="NCBI Taxonomy" id="363844"/>
    <lineage>
        <taxon>Bacteria</taxon>
        <taxon>Pseudomonadati</taxon>
        <taxon>Pseudomonadota</taxon>
        <taxon>Betaproteobacteria</taxon>
        <taxon>Burkholderiales</taxon>
        <taxon>Comamonadaceae</taxon>
        <taxon>Variovorax</taxon>
    </lineage>
</organism>
<dbReference type="Gene3D" id="3.40.50.12370">
    <property type="match status" value="1"/>
</dbReference>
<dbReference type="SUPFAM" id="SSF52402">
    <property type="entry name" value="Adenine nucleotide alpha hydrolases-like"/>
    <property type="match status" value="2"/>
</dbReference>
<dbReference type="PRINTS" id="PR01438">
    <property type="entry name" value="UNVRSLSTRESS"/>
</dbReference>
<dbReference type="PANTHER" id="PTHR46268">
    <property type="entry name" value="STRESS RESPONSE PROTEIN NHAX"/>
    <property type="match status" value="1"/>
</dbReference>
<comment type="similarity">
    <text evidence="1">Belongs to the universal stress protein A family.</text>
</comment>
<evidence type="ECO:0000313" key="3">
    <source>
        <dbReference type="EMBL" id="MDO1535257.1"/>
    </source>
</evidence>
<dbReference type="CDD" id="cd00293">
    <property type="entry name" value="USP-like"/>
    <property type="match status" value="1"/>
</dbReference>
<evidence type="ECO:0000313" key="4">
    <source>
        <dbReference type="Proteomes" id="UP001169027"/>
    </source>
</evidence>
<keyword evidence="4" id="KW-1185">Reference proteome</keyword>